<reference evidence="1" key="2">
    <citation type="submission" date="2020-11" db="EMBL/GenBank/DDBJ databases">
        <authorList>
            <person name="McCartney M.A."/>
            <person name="Auch B."/>
            <person name="Kono T."/>
            <person name="Mallez S."/>
            <person name="Becker A."/>
            <person name="Gohl D.M."/>
            <person name="Silverstein K.A.T."/>
            <person name="Koren S."/>
            <person name="Bechman K.B."/>
            <person name="Herman A."/>
            <person name="Abrahante J.E."/>
            <person name="Garbe J."/>
        </authorList>
    </citation>
    <scope>NUCLEOTIDE SEQUENCE</scope>
    <source>
        <strain evidence="1">Duluth1</strain>
        <tissue evidence="1">Whole animal</tissue>
    </source>
</reference>
<protein>
    <submittedName>
        <fullName evidence="1">Uncharacterized protein</fullName>
    </submittedName>
</protein>
<organism evidence="1 2">
    <name type="scientific">Dreissena polymorpha</name>
    <name type="common">Zebra mussel</name>
    <name type="synonym">Mytilus polymorpha</name>
    <dbReference type="NCBI Taxonomy" id="45954"/>
    <lineage>
        <taxon>Eukaryota</taxon>
        <taxon>Metazoa</taxon>
        <taxon>Spiralia</taxon>
        <taxon>Lophotrochozoa</taxon>
        <taxon>Mollusca</taxon>
        <taxon>Bivalvia</taxon>
        <taxon>Autobranchia</taxon>
        <taxon>Heteroconchia</taxon>
        <taxon>Euheterodonta</taxon>
        <taxon>Imparidentia</taxon>
        <taxon>Neoheterodontei</taxon>
        <taxon>Myida</taxon>
        <taxon>Dreissenoidea</taxon>
        <taxon>Dreissenidae</taxon>
        <taxon>Dreissena</taxon>
    </lineage>
</organism>
<dbReference type="EMBL" id="JAIWYP010000002">
    <property type="protein sequence ID" value="KAH3868865.1"/>
    <property type="molecule type" value="Genomic_DNA"/>
</dbReference>
<gene>
    <name evidence="1" type="ORF">DPMN_032019</name>
</gene>
<sequence length="87" mass="9478">MWHVCSAHRNPSNDADLAVKRRHMAVPLTSEASTLTPSLTSMTLMGRPSTWHVCRARRDPPNIVGPVAIGRYTDVTLTSSVAILTPV</sequence>
<keyword evidence="2" id="KW-1185">Reference proteome</keyword>
<proteinExistence type="predicted"/>
<comment type="caution">
    <text evidence="1">The sequence shown here is derived from an EMBL/GenBank/DDBJ whole genome shotgun (WGS) entry which is preliminary data.</text>
</comment>
<dbReference type="Proteomes" id="UP000828390">
    <property type="component" value="Unassembled WGS sequence"/>
</dbReference>
<reference evidence="1" key="1">
    <citation type="journal article" date="2019" name="bioRxiv">
        <title>The Genome of the Zebra Mussel, Dreissena polymorpha: A Resource for Invasive Species Research.</title>
        <authorList>
            <person name="McCartney M.A."/>
            <person name="Auch B."/>
            <person name="Kono T."/>
            <person name="Mallez S."/>
            <person name="Zhang Y."/>
            <person name="Obille A."/>
            <person name="Becker A."/>
            <person name="Abrahante J.E."/>
            <person name="Garbe J."/>
            <person name="Badalamenti J.P."/>
            <person name="Herman A."/>
            <person name="Mangelson H."/>
            <person name="Liachko I."/>
            <person name="Sullivan S."/>
            <person name="Sone E.D."/>
            <person name="Koren S."/>
            <person name="Silverstein K.A.T."/>
            <person name="Beckman K.B."/>
            <person name="Gohl D.M."/>
        </authorList>
    </citation>
    <scope>NUCLEOTIDE SEQUENCE</scope>
    <source>
        <strain evidence="1">Duluth1</strain>
        <tissue evidence="1">Whole animal</tissue>
    </source>
</reference>
<name>A0A9D4M124_DREPO</name>
<evidence type="ECO:0000313" key="2">
    <source>
        <dbReference type="Proteomes" id="UP000828390"/>
    </source>
</evidence>
<dbReference type="AlphaFoldDB" id="A0A9D4M124"/>
<accession>A0A9D4M124</accession>
<evidence type="ECO:0000313" key="1">
    <source>
        <dbReference type="EMBL" id="KAH3868865.1"/>
    </source>
</evidence>